<keyword evidence="5" id="KW-0411">Iron-sulfur</keyword>
<gene>
    <name evidence="7" type="ORF">AUK40_02075</name>
</gene>
<accession>A0A1J5J0K4</accession>
<evidence type="ECO:0000256" key="5">
    <source>
        <dbReference type="ARBA" id="ARBA00023014"/>
    </source>
</evidence>
<evidence type="ECO:0000256" key="4">
    <source>
        <dbReference type="ARBA" id="ARBA00023004"/>
    </source>
</evidence>
<name>A0A1J5J0K4_9BACT</name>
<dbReference type="GO" id="GO:0046872">
    <property type="term" value="F:metal ion binding"/>
    <property type="evidence" value="ECO:0007669"/>
    <property type="project" value="UniProtKB-KW"/>
</dbReference>
<dbReference type="Gene3D" id="3.30.70.20">
    <property type="match status" value="1"/>
</dbReference>
<evidence type="ECO:0000256" key="3">
    <source>
        <dbReference type="ARBA" id="ARBA00022982"/>
    </source>
</evidence>
<dbReference type="InterPro" id="IPR017896">
    <property type="entry name" value="4Fe4S_Fe-S-bd"/>
</dbReference>
<dbReference type="AlphaFoldDB" id="A0A1J5J0K4"/>
<keyword evidence="2" id="KW-0479">Metal-binding</keyword>
<feature type="domain" description="4Fe-4S ferredoxin-type" evidence="6">
    <location>
        <begin position="3"/>
        <end position="31"/>
    </location>
</feature>
<dbReference type="EMBL" id="MNZT01000039">
    <property type="protein sequence ID" value="OIP98062.1"/>
    <property type="molecule type" value="Genomic_DNA"/>
</dbReference>
<dbReference type="Proteomes" id="UP000183245">
    <property type="component" value="Unassembled WGS sequence"/>
</dbReference>
<evidence type="ECO:0000259" key="6">
    <source>
        <dbReference type="PROSITE" id="PS51379"/>
    </source>
</evidence>
<dbReference type="PROSITE" id="PS51379">
    <property type="entry name" value="4FE4S_FER_2"/>
    <property type="match status" value="1"/>
</dbReference>
<evidence type="ECO:0000313" key="7">
    <source>
        <dbReference type="EMBL" id="OIP98062.1"/>
    </source>
</evidence>
<dbReference type="GO" id="GO:0051536">
    <property type="term" value="F:iron-sulfur cluster binding"/>
    <property type="evidence" value="ECO:0007669"/>
    <property type="project" value="UniProtKB-KW"/>
</dbReference>
<dbReference type="InterPro" id="IPR051269">
    <property type="entry name" value="Fe-S_cluster_ET"/>
</dbReference>
<organism evidence="7 8">
    <name type="scientific">Candidatus Wirthbacteria bacterium CG2_30_54_11</name>
    <dbReference type="NCBI Taxonomy" id="1817892"/>
    <lineage>
        <taxon>Bacteria</taxon>
        <taxon>Candidatus Wirthbacteria</taxon>
    </lineage>
</organism>
<dbReference type="STRING" id="1817892.AUK40_02075"/>
<keyword evidence="3" id="KW-0249">Electron transport</keyword>
<dbReference type="PANTHER" id="PTHR36923">
    <property type="entry name" value="FERREDOXIN"/>
    <property type="match status" value="1"/>
</dbReference>
<keyword evidence="4" id="KW-0408">Iron</keyword>
<keyword evidence="1" id="KW-0813">Transport</keyword>
<dbReference type="SUPFAM" id="SSF54862">
    <property type="entry name" value="4Fe-4S ferredoxins"/>
    <property type="match status" value="1"/>
</dbReference>
<evidence type="ECO:0000313" key="8">
    <source>
        <dbReference type="Proteomes" id="UP000183245"/>
    </source>
</evidence>
<evidence type="ECO:0000256" key="2">
    <source>
        <dbReference type="ARBA" id="ARBA00022723"/>
    </source>
</evidence>
<proteinExistence type="predicted"/>
<dbReference type="PANTHER" id="PTHR36923:SF3">
    <property type="entry name" value="FERREDOXIN"/>
    <property type="match status" value="1"/>
</dbReference>
<evidence type="ECO:0000256" key="1">
    <source>
        <dbReference type="ARBA" id="ARBA00022448"/>
    </source>
</evidence>
<comment type="caution">
    <text evidence="7">The sequence shown here is derived from an EMBL/GenBank/DDBJ whole genome shotgun (WGS) entry which is preliminary data.</text>
</comment>
<protein>
    <recommendedName>
        <fullName evidence="6">4Fe-4S ferredoxin-type domain-containing protein</fullName>
    </recommendedName>
</protein>
<reference evidence="7 8" key="1">
    <citation type="journal article" date="2016" name="Environ. Microbiol.">
        <title>Genomic resolution of a cold subsurface aquifer community provides metabolic insights for novel microbes adapted to high CO concentrations.</title>
        <authorList>
            <person name="Probst A.J."/>
            <person name="Castelle C.J."/>
            <person name="Singh A."/>
            <person name="Brown C.T."/>
            <person name="Anantharaman K."/>
            <person name="Sharon I."/>
            <person name="Hug L.A."/>
            <person name="Burstein D."/>
            <person name="Emerson J.B."/>
            <person name="Thomas B.C."/>
            <person name="Banfield J.F."/>
        </authorList>
    </citation>
    <scope>NUCLEOTIDE SEQUENCE [LARGE SCALE GENOMIC DNA]</scope>
    <source>
        <strain evidence="7">CG2_30_54_11</strain>
    </source>
</reference>
<dbReference type="Pfam" id="PF13370">
    <property type="entry name" value="Fer4_13"/>
    <property type="match status" value="1"/>
</dbReference>
<sequence length="68" mass="7430">MAQTPKINKDECSACVLCTTICDQVFKMSDDGMNAEVIPLAPEKYEALKAEIEEAMQSCPSACIVWAD</sequence>